<reference evidence="1" key="1">
    <citation type="submission" date="2014-09" db="EMBL/GenBank/DDBJ databases">
        <authorList>
            <person name="Magalhaes I.L.F."/>
            <person name="Oliveira U."/>
            <person name="Santos F.R."/>
            <person name="Vidigal T.H.D.A."/>
            <person name="Brescovit A.D."/>
            <person name="Santos A.J."/>
        </authorList>
    </citation>
    <scope>NUCLEOTIDE SEQUENCE</scope>
    <source>
        <tissue evidence="1">Shoot tissue taken approximately 20 cm above the soil surface</tissue>
    </source>
</reference>
<reference evidence="1" key="2">
    <citation type="journal article" date="2015" name="Data Brief">
        <title>Shoot transcriptome of the giant reed, Arundo donax.</title>
        <authorList>
            <person name="Barrero R.A."/>
            <person name="Guerrero F.D."/>
            <person name="Moolhuijzen P."/>
            <person name="Goolsby J.A."/>
            <person name="Tidwell J."/>
            <person name="Bellgard S.E."/>
            <person name="Bellgard M.I."/>
        </authorList>
    </citation>
    <scope>NUCLEOTIDE SEQUENCE</scope>
    <source>
        <tissue evidence="1">Shoot tissue taken approximately 20 cm above the soil surface</tissue>
    </source>
</reference>
<dbReference type="EMBL" id="GBRH01271012">
    <property type="protein sequence ID" value="JAD26883.1"/>
    <property type="molecule type" value="Transcribed_RNA"/>
</dbReference>
<organism evidence="1">
    <name type="scientific">Arundo donax</name>
    <name type="common">Giant reed</name>
    <name type="synonym">Donax arundinaceus</name>
    <dbReference type="NCBI Taxonomy" id="35708"/>
    <lineage>
        <taxon>Eukaryota</taxon>
        <taxon>Viridiplantae</taxon>
        <taxon>Streptophyta</taxon>
        <taxon>Embryophyta</taxon>
        <taxon>Tracheophyta</taxon>
        <taxon>Spermatophyta</taxon>
        <taxon>Magnoliopsida</taxon>
        <taxon>Liliopsida</taxon>
        <taxon>Poales</taxon>
        <taxon>Poaceae</taxon>
        <taxon>PACMAD clade</taxon>
        <taxon>Arundinoideae</taxon>
        <taxon>Arundineae</taxon>
        <taxon>Arundo</taxon>
    </lineage>
</organism>
<evidence type="ECO:0000313" key="1">
    <source>
        <dbReference type="EMBL" id="JAD26883.1"/>
    </source>
</evidence>
<proteinExistence type="predicted"/>
<protein>
    <submittedName>
        <fullName evidence="1">Uncharacterized protein</fullName>
    </submittedName>
</protein>
<accession>A0A0A8YMQ0</accession>
<dbReference type="AlphaFoldDB" id="A0A0A8YMQ0"/>
<sequence length="35" mass="4542">MKRWTYYRNTFQPPHTRKKPRTFCFKLCLYWSILM</sequence>
<name>A0A0A8YMQ0_ARUDO</name>